<dbReference type="EMBL" id="WHPC01000079">
    <property type="protein sequence ID" value="MPV38420.1"/>
    <property type="molecule type" value="Genomic_DNA"/>
</dbReference>
<comment type="caution">
    <text evidence="1">The sequence shown here is derived from an EMBL/GenBank/DDBJ whole genome shotgun (WGS) entry which is preliminary data.</text>
</comment>
<dbReference type="AlphaFoldDB" id="A0A6N7EK27"/>
<sequence>MALNLRLSEAQDRALTELARSQGVSKNEAALRAIEDAWARRGHEDQVRDLTRGAVERYRPLLDRLAQ</sequence>
<evidence type="ECO:0000313" key="1">
    <source>
        <dbReference type="EMBL" id="MPV38420.1"/>
    </source>
</evidence>
<accession>A0A6N7EK27</accession>
<reference evidence="1 2" key="1">
    <citation type="submission" date="2019-10" db="EMBL/GenBank/DDBJ databases">
        <title>Georgenia wutianyii sp. nov. and Georgenia yuyongxinii sp. nov. isolated from plateau pika (Ochotona curzoniae) in the Qinghai-Tibet plateau of China.</title>
        <authorList>
            <person name="Tian Z."/>
        </authorList>
    </citation>
    <scope>NUCLEOTIDE SEQUENCE [LARGE SCALE GENOMIC DNA]</scope>
    <source>
        <strain evidence="1 2">JCM 19765</strain>
    </source>
</reference>
<keyword evidence="2" id="KW-1185">Reference proteome</keyword>
<dbReference type="OrthoDB" id="4426404at2"/>
<organism evidence="1 2">
    <name type="scientific">Georgenia subflava</name>
    <dbReference type="NCBI Taxonomy" id="1622177"/>
    <lineage>
        <taxon>Bacteria</taxon>
        <taxon>Bacillati</taxon>
        <taxon>Actinomycetota</taxon>
        <taxon>Actinomycetes</taxon>
        <taxon>Micrococcales</taxon>
        <taxon>Bogoriellaceae</taxon>
        <taxon>Georgenia</taxon>
    </lineage>
</organism>
<name>A0A6N7EK27_9MICO</name>
<proteinExistence type="predicted"/>
<dbReference type="RefSeq" id="WP_152194604.1">
    <property type="nucleotide sequence ID" value="NZ_VUKD01000002.1"/>
</dbReference>
<dbReference type="Proteomes" id="UP000437709">
    <property type="component" value="Unassembled WGS sequence"/>
</dbReference>
<protein>
    <submittedName>
        <fullName evidence="1">Ribbon-helix-helix protein, CopG family</fullName>
    </submittedName>
</protein>
<evidence type="ECO:0000313" key="2">
    <source>
        <dbReference type="Proteomes" id="UP000437709"/>
    </source>
</evidence>
<gene>
    <name evidence="1" type="ORF">GB881_15475</name>
</gene>